<dbReference type="GO" id="GO:0005634">
    <property type="term" value="C:nucleus"/>
    <property type="evidence" value="ECO:0007669"/>
    <property type="project" value="UniProtKB-SubCell"/>
</dbReference>
<dbReference type="FunFam" id="1.10.10.60:FF:000154">
    <property type="entry name" value="Transcription factor SRM1"/>
    <property type="match status" value="1"/>
</dbReference>
<feature type="domain" description="Myb-like" evidence="6">
    <location>
        <begin position="1"/>
        <end position="53"/>
    </location>
</feature>
<sequence>MASNSNWSVMENKVFENALAVYDQDTPDKWQNIARAVGTKTIDEVKFHYQKLVEDIEAIESGRVPLPDYTYRENGRGRANGRRRI</sequence>
<keyword evidence="8" id="KW-1185">Reference proteome</keyword>
<keyword evidence="5" id="KW-0539">Nucleus</keyword>
<dbReference type="CDD" id="cd00167">
    <property type="entry name" value="SANT"/>
    <property type="match status" value="1"/>
</dbReference>
<keyword evidence="4" id="KW-0804">Transcription</keyword>
<dbReference type="Pfam" id="PF00249">
    <property type="entry name" value="Myb_DNA-binding"/>
    <property type="match status" value="1"/>
</dbReference>
<dbReference type="Gene3D" id="1.10.10.60">
    <property type="entry name" value="Homeodomain-like"/>
    <property type="match status" value="1"/>
</dbReference>
<evidence type="ECO:0000259" key="6">
    <source>
        <dbReference type="PROSITE" id="PS50090"/>
    </source>
</evidence>
<dbReference type="OrthoDB" id="118550at2759"/>
<reference evidence="7" key="1">
    <citation type="submission" date="2019-12" db="EMBL/GenBank/DDBJ databases">
        <authorList>
            <person name="Scholes J."/>
        </authorList>
    </citation>
    <scope>NUCLEOTIDE SEQUENCE</scope>
</reference>
<evidence type="ECO:0000313" key="7">
    <source>
        <dbReference type="EMBL" id="CAA0838172.1"/>
    </source>
</evidence>
<dbReference type="PANTHER" id="PTHR43952:SF75">
    <property type="entry name" value="PROTEIN RADIALIS-LIKE 6"/>
    <property type="match status" value="1"/>
</dbReference>
<evidence type="ECO:0000256" key="1">
    <source>
        <dbReference type="ARBA" id="ARBA00004123"/>
    </source>
</evidence>
<keyword evidence="2" id="KW-0217">Developmental protein</keyword>
<dbReference type="SMART" id="SM00717">
    <property type="entry name" value="SANT"/>
    <property type="match status" value="1"/>
</dbReference>
<keyword evidence="3" id="KW-0805">Transcription regulation</keyword>
<dbReference type="AlphaFoldDB" id="A0A9N7NU46"/>
<organism evidence="7 8">
    <name type="scientific">Striga hermonthica</name>
    <name type="common">Purple witchweed</name>
    <name type="synonym">Buchnera hermonthica</name>
    <dbReference type="NCBI Taxonomy" id="68872"/>
    <lineage>
        <taxon>Eukaryota</taxon>
        <taxon>Viridiplantae</taxon>
        <taxon>Streptophyta</taxon>
        <taxon>Embryophyta</taxon>
        <taxon>Tracheophyta</taxon>
        <taxon>Spermatophyta</taxon>
        <taxon>Magnoliopsida</taxon>
        <taxon>eudicotyledons</taxon>
        <taxon>Gunneridae</taxon>
        <taxon>Pentapetalae</taxon>
        <taxon>asterids</taxon>
        <taxon>lamiids</taxon>
        <taxon>Lamiales</taxon>
        <taxon>Orobanchaceae</taxon>
        <taxon>Buchnereae</taxon>
        <taxon>Striga</taxon>
    </lineage>
</organism>
<comment type="caution">
    <text evidence="7">The sequence shown here is derived from an EMBL/GenBank/DDBJ whole genome shotgun (WGS) entry which is preliminary data.</text>
</comment>
<gene>
    <name evidence="7" type="ORF">SHERM_04781</name>
</gene>
<evidence type="ECO:0000256" key="3">
    <source>
        <dbReference type="ARBA" id="ARBA00023015"/>
    </source>
</evidence>
<dbReference type="Proteomes" id="UP001153555">
    <property type="component" value="Unassembled WGS sequence"/>
</dbReference>
<dbReference type="GO" id="GO:0009908">
    <property type="term" value="P:flower development"/>
    <property type="evidence" value="ECO:0007669"/>
    <property type="project" value="UniProtKB-ARBA"/>
</dbReference>
<dbReference type="EMBL" id="CACSLK010030875">
    <property type="protein sequence ID" value="CAA0838172.1"/>
    <property type="molecule type" value="Genomic_DNA"/>
</dbReference>
<proteinExistence type="predicted"/>
<dbReference type="GO" id="GO:0003700">
    <property type="term" value="F:DNA-binding transcription factor activity"/>
    <property type="evidence" value="ECO:0007669"/>
    <property type="project" value="InterPro"/>
</dbReference>
<evidence type="ECO:0000256" key="2">
    <source>
        <dbReference type="ARBA" id="ARBA00022473"/>
    </source>
</evidence>
<dbReference type="GO" id="GO:0048262">
    <property type="term" value="P:determination of dorsal/ventral asymmetry"/>
    <property type="evidence" value="ECO:0007669"/>
    <property type="project" value="UniProtKB-ARBA"/>
</dbReference>
<evidence type="ECO:0000256" key="5">
    <source>
        <dbReference type="ARBA" id="ARBA00023242"/>
    </source>
</evidence>
<accession>A0A9N7NU46</accession>
<dbReference type="InterPro" id="IPR009057">
    <property type="entry name" value="Homeodomain-like_sf"/>
</dbReference>
<dbReference type="PROSITE" id="PS50090">
    <property type="entry name" value="MYB_LIKE"/>
    <property type="match status" value="1"/>
</dbReference>
<dbReference type="PANTHER" id="PTHR43952">
    <property type="entry name" value="MYB FAMILY TRANSCRIPTION FACTOR-RELATED"/>
    <property type="match status" value="1"/>
</dbReference>
<name>A0A9N7NU46_STRHE</name>
<dbReference type="InterPro" id="IPR001005">
    <property type="entry name" value="SANT/Myb"/>
</dbReference>
<evidence type="ECO:0000313" key="8">
    <source>
        <dbReference type="Proteomes" id="UP001153555"/>
    </source>
</evidence>
<dbReference type="InterPro" id="IPR044636">
    <property type="entry name" value="RADIALIS-like"/>
</dbReference>
<comment type="subcellular location">
    <subcellularLocation>
        <location evidence="1">Nucleus</location>
    </subcellularLocation>
</comment>
<protein>
    <submittedName>
        <fullName evidence="7">Protein RADIALIS-like 6</fullName>
    </submittedName>
</protein>
<evidence type="ECO:0000256" key="4">
    <source>
        <dbReference type="ARBA" id="ARBA00023163"/>
    </source>
</evidence>
<dbReference type="SUPFAM" id="SSF46689">
    <property type="entry name" value="Homeodomain-like"/>
    <property type="match status" value="1"/>
</dbReference>